<name>A0AAQ3SZ32_PASNO</name>
<gene>
    <name evidence="1" type="ORF">U9M48_012747</name>
</gene>
<accession>A0AAQ3SZ32</accession>
<keyword evidence="2" id="KW-1185">Reference proteome</keyword>
<evidence type="ECO:0000313" key="2">
    <source>
        <dbReference type="Proteomes" id="UP001341281"/>
    </source>
</evidence>
<dbReference type="AlphaFoldDB" id="A0AAQ3SZ32"/>
<dbReference type="Proteomes" id="UP001341281">
    <property type="component" value="Chromosome 03"/>
</dbReference>
<dbReference type="PANTHER" id="PTHR33116:SF87">
    <property type="entry name" value="OS01G0158850 PROTEIN"/>
    <property type="match status" value="1"/>
</dbReference>
<protein>
    <submittedName>
        <fullName evidence="1">Uncharacterized protein</fullName>
    </submittedName>
</protein>
<sequence length="162" mass="18523">MPTNFCRRPRTRSAPFSILEACFDIASDTFSNVCNISSKSIRQLNHARRMVLVKSVLTSQATYLLTALRAPKATLKDIDAKRKQFLWSGNERLTGGKCKVNWTRTARSKKNGGLGILHLGKFARALRLRWLWREWFAEDKPWIGAQAIRGGTINIQNFKEKE</sequence>
<organism evidence="1 2">
    <name type="scientific">Paspalum notatum var. saurae</name>
    <dbReference type="NCBI Taxonomy" id="547442"/>
    <lineage>
        <taxon>Eukaryota</taxon>
        <taxon>Viridiplantae</taxon>
        <taxon>Streptophyta</taxon>
        <taxon>Embryophyta</taxon>
        <taxon>Tracheophyta</taxon>
        <taxon>Spermatophyta</taxon>
        <taxon>Magnoliopsida</taxon>
        <taxon>Liliopsida</taxon>
        <taxon>Poales</taxon>
        <taxon>Poaceae</taxon>
        <taxon>PACMAD clade</taxon>
        <taxon>Panicoideae</taxon>
        <taxon>Andropogonodae</taxon>
        <taxon>Paspaleae</taxon>
        <taxon>Paspalinae</taxon>
        <taxon>Paspalum</taxon>
    </lineage>
</organism>
<reference evidence="1 2" key="1">
    <citation type="submission" date="2024-02" db="EMBL/GenBank/DDBJ databases">
        <title>High-quality chromosome-scale genome assembly of Pensacola bahiagrass (Paspalum notatum Flugge var. saurae).</title>
        <authorList>
            <person name="Vega J.M."/>
            <person name="Podio M."/>
            <person name="Orjuela J."/>
            <person name="Siena L.A."/>
            <person name="Pessino S.C."/>
            <person name="Combes M.C."/>
            <person name="Mariac C."/>
            <person name="Albertini E."/>
            <person name="Pupilli F."/>
            <person name="Ortiz J.P.A."/>
            <person name="Leblanc O."/>
        </authorList>
    </citation>
    <scope>NUCLEOTIDE SEQUENCE [LARGE SCALE GENOMIC DNA]</scope>
    <source>
        <strain evidence="1">R1</strain>
        <tissue evidence="1">Leaf</tissue>
    </source>
</reference>
<dbReference type="PANTHER" id="PTHR33116">
    <property type="entry name" value="REVERSE TRANSCRIPTASE ZINC-BINDING DOMAIN-CONTAINING PROTEIN-RELATED-RELATED"/>
    <property type="match status" value="1"/>
</dbReference>
<dbReference type="EMBL" id="CP144747">
    <property type="protein sequence ID" value="WVZ63082.1"/>
    <property type="molecule type" value="Genomic_DNA"/>
</dbReference>
<proteinExistence type="predicted"/>
<evidence type="ECO:0000313" key="1">
    <source>
        <dbReference type="EMBL" id="WVZ63082.1"/>
    </source>
</evidence>